<dbReference type="RefSeq" id="WP_142861627.1">
    <property type="nucleotide sequence ID" value="NZ_VJMF01000010.1"/>
</dbReference>
<organism evidence="9 10">
    <name type="scientific">Methylosinus sporium</name>
    <dbReference type="NCBI Taxonomy" id="428"/>
    <lineage>
        <taxon>Bacteria</taxon>
        <taxon>Pseudomonadati</taxon>
        <taxon>Pseudomonadota</taxon>
        <taxon>Alphaproteobacteria</taxon>
        <taxon>Hyphomicrobiales</taxon>
        <taxon>Methylocystaceae</taxon>
        <taxon>Methylosinus</taxon>
    </lineage>
</organism>
<dbReference type="InterPro" id="IPR006119">
    <property type="entry name" value="Resolv_N"/>
</dbReference>
<dbReference type="Gene3D" id="3.40.50.1390">
    <property type="entry name" value="Resolvase, N-terminal catalytic domain"/>
    <property type="match status" value="1"/>
</dbReference>
<dbReference type="InterPro" id="IPR050639">
    <property type="entry name" value="SSR_resolvase"/>
</dbReference>
<dbReference type="SUPFAM" id="SSF46689">
    <property type="entry name" value="Homeodomain-like"/>
    <property type="match status" value="1"/>
</dbReference>
<gene>
    <name evidence="9" type="ORF">FM996_02145</name>
</gene>
<feature type="domain" description="Resolvase/invertase-type recombinase catalytic" evidence="8">
    <location>
        <begin position="1"/>
        <end position="134"/>
    </location>
</feature>
<keyword evidence="2" id="KW-0229">DNA integration</keyword>
<dbReference type="EMBL" id="VJMF01000010">
    <property type="protein sequence ID" value="TRL37583.1"/>
    <property type="molecule type" value="Genomic_DNA"/>
</dbReference>
<protein>
    <submittedName>
        <fullName evidence="9">Recombinase family protein</fullName>
    </submittedName>
</protein>
<dbReference type="GO" id="GO:0003677">
    <property type="term" value="F:DNA binding"/>
    <property type="evidence" value="ECO:0007669"/>
    <property type="project" value="UniProtKB-KW"/>
</dbReference>
<dbReference type="GO" id="GO:0000150">
    <property type="term" value="F:DNA strand exchange activity"/>
    <property type="evidence" value="ECO:0007669"/>
    <property type="project" value="UniProtKB-KW"/>
</dbReference>
<dbReference type="SMART" id="SM00857">
    <property type="entry name" value="Resolvase"/>
    <property type="match status" value="1"/>
</dbReference>
<dbReference type="PANTHER" id="PTHR30461">
    <property type="entry name" value="DNA-INVERTASE FROM LAMBDOID PROPHAGE"/>
    <property type="match status" value="1"/>
</dbReference>
<sequence>MLLGYARVSTTDQDLALQLDALRAAGCERIFEEKASGAKEDRPELARLLDHARTGDVLVVWKLDRLARSLKQLVLVLEDLGARGVGFRCLAPAIDTTTPEGRLLYSITGAFAEFERAIIQQRTRAGLKAALARGRKGGRRKVLSDDDLVKARAMLRDPLISVASVAKVLGVARTTLYNHLPEARRRAQEDA</sequence>
<dbReference type="Proteomes" id="UP000316781">
    <property type="component" value="Unassembled WGS sequence"/>
</dbReference>
<comment type="caution">
    <text evidence="9">The sequence shown here is derived from an EMBL/GenBank/DDBJ whole genome shotgun (WGS) entry which is preliminary data.</text>
</comment>
<dbReference type="PROSITE" id="PS00397">
    <property type="entry name" value="RECOMBINASES_1"/>
    <property type="match status" value="1"/>
</dbReference>
<evidence type="ECO:0000256" key="5">
    <source>
        <dbReference type="ARBA" id="ARBA00023172"/>
    </source>
</evidence>
<evidence type="ECO:0000313" key="9">
    <source>
        <dbReference type="EMBL" id="TRL37583.1"/>
    </source>
</evidence>
<dbReference type="GO" id="GO:0015074">
    <property type="term" value="P:DNA integration"/>
    <property type="evidence" value="ECO:0007669"/>
    <property type="project" value="UniProtKB-KW"/>
</dbReference>
<dbReference type="InterPro" id="IPR009057">
    <property type="entry name" value="Homeodomain-like_sf"/>
</dbReference>
<reference evidence="9 10" key="1">
    <citation type="submission" date="2019-07" db="EMBL/GenBank/DDBJ databases">
        <title>Ln-dependent methylotrophs.</title>
        <authorList>
            <person name="Tani A."/>
        </authorList>
    </citation>
    <scope>NUCLEOTIDE SEQUENCE [LARGE SCALE GENOMIC DNA]</scope>
    <source>
        <strain evidence="9 10">SM89A</strain>
    </source>
</reference>
<proteinExistence type="inferred from homology"/>
<evidence type="ECO:0000256" key="2">
    <source>
        <dbReference type="ARBA" id="ARBA00022908"/>
    </source>
</evidence>
<dbReference type="CDD" id="cd03768">
    <property type="entry name" value="SR_ResInv"/>
    <property type="match status" value="1"/>
</dbReference>
<comment type="similarity">
    <text evidence="1">Belongs to the site-specific recombinase resolvase family.</text>
</comment>
<evidence type="ECO:0000256" key="6">
    <source>
        <dbReference type="PIRSR" id="PIRSR606118-50"/>
    </source>
</evidence>
<dbReference type="Gene3D" id="1.10.10.60">
    <property type="entry name" value="Homeodomain-like"/>
    <property type="match status" value="1"/>
</dbReference>
<evidence type="ECO:0000256" key="7">
    <source>
        <dbReference type="PROSITE-ProRule" id="PRU10137"/>
    </source>
</evidence>
<dbReference type="SUPFAM" id="SSF53041">
    <property type="entry name" value="Resolvase-like"/>
    <property type="match status" value="1"/>
</dbReference>
<dbReference type="InterPro" id="IPR036162">
    <property type="entry name" value="Resolvase-like_N_sf"/>
</dbReference>
<dbReference type="Pfam" id="PF02796">
    <property type="entry name" value="HTH_7"/>
    <property type="match status" value="1"/>
</dbReference>
<evidence type="ECO:0000256" key="3">
    <source>
        <dbReference type="ARBA" id="ARBA00023100"/>
    </source>
</evidence>
<dbReference type="AlphaFoldDB" id="A0A549T6S9"/>
<evidence type="ECO:0000256" key="1">
    <source>
        <dbReference type="ARBA" id="ARBA00009913"/>
    </source>
</evidence>
<keyword evidence="3" id="KW-0230">DNA invertase</keyword>
<keyword evidence="4" id="KW-0238">DNA-binding</keyword>
<name>A0A549T6S9_METSR</name>
<dbReference type="PANTHER" id="PTHR30461:SF2">
    <property type="entry name" value="SERINE RECOMBINASE PINE-RELATED"/>
    <property type="match status" value="1"/>
</dbReference>
<dbReference type="InterPro" id="IPR006120">
    <property type="entry name" value="Resolvase_HTH_dom"/>
</dbReference>
<feature type="active site" description="O-(5'-phospho-DNA)-serine intermediate" evidence="6 7">
    <location>
        <position position="9"/>
    </location>
</feature>
<evidence type="ECO:0000256" key="4">
    <source>
        <dbReference type="ARBA" id="ARBA00023125"/>
    </source>
</evidence>
<evidence type="ECO:0000313" key="10">
    <source>
        <dbReference type="Proteomes" id="UP000316781"/>
    </source>
</evidence>
<dbReference type="InterPro" id="IPR006118">
    <property type="entry name" value="Recombinase_CS"/>
</dbReference>
<accession>A0A549T6S9</accession>
<dbReference type="PROSITE" id="PS00398">
    <property type="entry name" value="RECOMBINASES_2"/>
    <property type="match status" value="1"/>
</dbReference>
<evidence type="ECO:0000259" key="8">
    <source>
        <dbReference type="PROSITE" id="PS51736"/>
    </source>
</evidence>
<dbReference type="FunFam" id="3.40.50.1390:FF:000001">
    <property type="entry name" value="DNA recombinase"/>
    <property type="match status" value="1"/>
</dbReference>
<keyword evidence="5" id="KW-0233">DNA recombination</keyword>
<dbReference type="CDD" id="cd00569">
    <property type="entry name" value="HTH_Hin_like"/>
    <property type="match status" value="1"/>
</dbReference>
<dbReference type="PROSITE" id="PS51736">
    <property type="entry name" value="RECOMBINASES_3"/>
    <property type="match status" value="1"/>
</dbReference>
<dbReference type="Pfam" id="PF00239">
    <property type="entry name" value="Resolvase"/>
    <property type="match status" value="1"/>
</dbReference>